<feature type="region of interest" description="Disordered" evidence="1">
    <location>
        <begin position="1"/>
        <end position="27"/>
    </location>
</feature>
<feature type="compositionally biased region" description="Polar residues" evidence="1">
    <location>
        <begin position="1"/>
        <end position="12"/>
    </location>
</feature>
<dbReference type="AlphaFoldDB" id="A0A8K0JNN1"/>
<sequence>MSDPSMPSSNTGPHFPGQGPKPHPEFTQHVHHHSLFHPRAQMPGLGPAGPAATTFQPGYGHGYGHWYGAQHYRRFRGPSRLIWFALGAGATAFFYSRSQHHAQSSGYSYRQNWACRNAASPPPPVVNHAQPVYSNAAPMMPAQAPIARRETSAGKTESGADDRERAIVNEFGSASSSSNSQTSRAQNLERITAALEGLEDRHLEKMSKWIKRFQ</sequence>
<protein>
    <submittedName>
        <fullName evidence="2">Uncharacterized protein</fullName>
    </submittedName>
</protein>
<keyword evidence="3" id="KW-1185">Reference proteome</keyword>
<dbReference type="Proteomes" id="UP000812966">
    <property type="component" value="Unassembled WGS sequence"/>
</dbReference>
<proteinExistence type="predicted"/>
<evidence type="ECO:0000256" key="1">
    <source>
        <dbReference type="SAM" id="MobiDB-lite"/>
    </source>
</evidence>
<organism evidence="2 3">
    <name type="scientific">Filobasidium floriforme</name>
    <dbReference type="NCBI Taxonomy" id="5210"/>
    <lineage>
        <taxon>Eukaryota</taxon>
        <taxon>Fungi</taxon>
        <taxon>Dikarya</taxon>
        <taxon>Basidiomycota</taxon>
        <taxon>Agaricomycotina</taxon>
        <taxon>Tremellomycetes</taxon>
        <taxon>Filobasidiales</taxon>
        <taxon>Filobasidiaceae</taxon>
        <taxon>Filobasidium</taxon>
    </lineage>
</organism>
<evidence type="ECO:0000313" key="2">
    <source>
        <dbReference type="EMBL" id="KAG7562464.1"/>
    </source>
</evidence>
<gene>
    <name evidence="2" type="ORF">FFLO_02138</name>
</gene>
<reference evidence="2" key="1">
    <citation type="submission" date="2020-04" db="EMBL/GenBank/DDBJ databases">
        <title>Analysis of mating type loci in Filobasidium floriforme.</title>
        <authorList>
            <person name="Nowrousian M."/>
        </authorList>
    </citation>
    <scope>NUCLEOTIDE SEQUENCE</scope>
    <source>
        <strain evidence="2">CBS 6242</strain>
    </source>
</reference>
<name>A0A8K0JNN1_9TREE</name>
<comment type="caution">
    <text evidence="2">The sequence shown here is derived from an EMBL/GenBank/DDBJ whole genome shotgun (WGS) entry which is preliminary data.</text>
</comment>
<evidence type="ECO:0000313" key="3">
    <source>
        <dbReference type="Proteomes" id="UP000812966"/>
    </source>
</evidence>
<accession>A0A8K0JNN1</accession>
<dbReference type="EMBL" id="JABELV010000032">
    <property type="protein sequence ID" value="KAG7562464.1"/>
    <property type="molecule type" value="Genomic_DNA"/>
</dbReference>